<reference evidence="9" key="1">
    <citation type="submission" date="2017-02" db="EMBL/GenBank/DDBJ databases">
        <authorList>
            <person name="Regsiter A."/>
            <person name="William W."/>
        </authorList>
    </citation>
    <scope>NUCLEOTIDE SEQUENCE</scope>
    <source>
        <strain evidence="9">BdmA 4</strain>
    </source>
</reference>
<evidence type="ECO:0000313" key="9">
    <source>
        <dbReference type="EMBL" id="SLM19981.1"/>
    </source>
</evidence>
<name>A0A3P3XUJ5_9SPIR</name>
<dbReference type="AlphaFoldDB" id="A0A3P3XUJ5"/>
<dbReference type="Gene3D" id="1.20.140.70">
    <property type="entry name" value="Oligopeptidase f, N-terminal domain"/>
    <property type="match status" value="1"/>
</dbReference>
<dbReference type="Pfam" id="PF01432">
    <property type="entry name" value="Peptidase_M3"/>
    <property type="match status" value="1"/>
</dbReference>
<comment type="cofactor">
    <cofactor evidence="6">
        <name>Zn(2+)</name>
        <dbReference type="ChEBI" id="CHEBI:29105"/>
    </cofactor>
    <text evidence="6">Binds 1 zinc ion.</text>
</comment>
<dbReference type="EMBL" id="FWDO01000008">
    <property type="protein sequence ID" value="SLM19981.1"/>
    <property type="molecule type" value="Genomic_DNA"/>
</dbReference>
<dbReference type="NCBIfam" id="TIGR02290">
    <property type="entry name" value="M3_fam_3"/>
    <property type="match status" value="1"/>
</dbReference>
<dbReference type="SUPFAM" id="SSF55486">
    <property type="entry name" value="Metalloproteases ('zincins'), catalytic domain"/>
    <property type="match status" value="1"/>
</dbReference>
<gene>
    <name evidence="9" type="ORF">SPIRO4BDMA_80088</name>
</gene>
<comment type="similarity">
    <text evidence="6">Belongs to the peptidase M3 family.</text>
</comment>
<sequence length="604" mass="68845">MTGQTAIPEWSLEEVFPGFDSLEYRQAKEEVRTSLETMRRFLLESSPPEGGADFSDWLCELLDKLNRLEMLADTLSAYAYARFSTETKSPSVLAELNKIEELLVPATTVQVLFRNLLARHEDTVRKAIKDDRRFGEYAFILEEALMFQKHQMATELEDLAADLSRSGAEAWSRLQESILANASAPWDEASGARKTMVELRNLAYDPDRAVREKAYRLELGIWKTYEIPVAAALNGVKGTVSTLNKRRDWESALDTSLAQARISKATLDALIGVMEESLPMWRRYLRAKARLLGRERLSFFDIFAPLQQTGSEIPTFGWEEAKDFIVRQFGTFDADMARFAKHAFEHRWIDARPREGKVGGAFCTHFPAAKQPRVLCSFDGTYSSLITIAHELGHAWHYETIKDRPQLLSQYPMTLAETASIFSETLVSNAAMAEIEAGSRMPLVELHLQDACQVIVDILSRFYFERAVFKERDEGELTPDRLCALMLDAQARTYGDAMREDERHPYMWAVKRHYYIPGLSFYNFPYAFGQLFGMGLYSLYKKEGPSFAARYRELLRATGSLPAVEVARRAGFDFETPEFWKGAMMAFEPEVAFLEAQGRATVQY</sequence>
<dbReference type="GO" id="GO:0004181">
    <property type="term" value="F:metallocarboxypeptidase activity"/>
    <property type="evidence" value="ECO:0007669"/>
    <property type="project" value="InterPro"/>
</dbReference>
<dbReference type="GO" id="GO:0006508">
    <property type="term" value="P:proteolysis"/>
    <property type="evidence" value="ECO:0007669"/>
    <property type="project" value="UniProtKB-KW"/>
</dbReference>
<dbReference type="InterPro" id="IPR011977">
    <property type="entry name" value="Pept_M3B_clade3"/>
</dbReference>
<keyword evidence="1 6" id="KW-0645">Protease</keyword>
<dbReference type="InterPro" id="IPR001567">
    <property type="entry name" value="Pept_M3A_M3B_dom"/>
</dbReference>
<proteinExistence type="inferred from homology"/>
<dbReference type="PANTHER" id="PTHR34217:SF1">
    <property type="entry name" value="CARBOXYPEPTIDASE 1"/>
    <property type="match status" value="1"/>
</dbReference>
<evidence type="ECO:0000259" key="7">
    <source>
        <dbReference type="Pfam" id="PF01432"/>
    </source>
</evidence>
<dbReference type="Pfam" id="PF08439">
    <property type="entry name" value="Peptidase_M3_N"/>
    <property type="match status" value="1"/>
</dbReference>
<accession>A0A3P3XUJ5</accession>
<dbReference type="GO" id="GO:0046872">
    <property type="term" value="F:metal ion binding"/>
    <property type="evidence" value="ECO:0007669"/>
    <property type="project" value="UniProtKB-UniRule"/>
</dbReference>
<evidence type="ECO:0000256" key="3">
    <source>
        <dbReference type="ARBA" id="ARBA00022801"/>
    </source>
</evidence>
<feature type="domain" description="Peptidase M3A/M3B catalytic" evidence="7">
    <location>
        <begin position="202"/>
        <end position="584"/>
    </location>
</feature>
<keyword evidence="4 6" id="KW-0862">Zinc</keyword>
<feature type="domain" description="Oligopeptidase F N-terminal" evidence="8">
    <location>
        <begin position="116"/>
        <end position="180"/>
    </location>
</feature>
<keyword evidence="3 6" id="KW-0378">Hydrolase</keyword>
<protein>
    <submittedName>
        <fullName evidence="9">Oligoendopeptidase, pepF/M3 family</fullName>
    </submittedName>
</protein>
<evidence type="ECO:0000256" key="6">
    <source>
        <dbReference type="RuleBase" id="RU003435"/>
    </source>
</evidence>
<dbReference type="InterPro" id="IPR034006">
    <property type="entry name" value="M3B_PepF_2"/>
</dbReference>
<dbReference type="CDD" id="cd09607">
    <property type="entry name" value="M3B_PepF"/>
    <property type="match status" value="1"/>
</dbReference>
<dbReference type="PANTHER" id="PTHR34217">
    <property type="entry name" value="METAL-DEPENDENT CARBOXYPEPTIDASE"/>
    <property type="match status" value="1"/>
</dbReference>
<keyword evidence="2 6" id="KW-0479">Metal-binding</keyword>
<organism evidence="9">
    <name type="scientific">uncultured spirochete</name>
    <dbReference type="NCBI Taxonomy" id="156406"/>
    <lineage>
        <taxon>Bacteria</taxon>
        <taxon>Pseudomonadati</taxon>
        <taxon>Spirochaetota</taxon>
        <taxon>Spirochaetia</taxon>
        <taxon>Spirochaetales</taxon>
        <taxon>environmental samples</taxon>
    </lineage>
</organism>
<keyword evidence="5 6" id="KW-0482">Metalloprotease</keyword>
<evidence type="ECO:0000256" key="4">
    <source>
        <dbReference type="ARBA" id="ARBA00022833"/>
    </source>
</evidence>
<dbReference type="InterPro" id="IPR013647">
    <property type="entry name" value="OligopepF_N_dom"/>
</dbReference>
<dbReference type="GO" id="GO:0004222">
    <property type="term" value="F:metalloendopeptidase activity"/>
    <property type="evidence" value="ECO:0007669"/>
    <property type="project" value="InterPro"/>
</dbReference>
<evidence type="ECO:0000259" key="8">
    <source>
        <dbReference type="Pfam" id="PF08439"/>
    </source>
</evidence>
<dbReference type="InterPro" id="IPR001333">
    <property type="entry name" value="Peptidase_M32_Taq"/>
</dbReference>
<evidence type="ECO:0000256" key="2">
    <source>
        <dbReference type="ARBA" id="ARBA00022723"/>
    </source>
</evidence>
<evidence type="ECO:0000256" key="1">
    <source>
        <dbReference type="ARBA" id="ARBA00022670"/>
    </source>
</evidence>
<evidence type="ECO:0000256" key="5">
    <source>
        <dbReference type="ARBA" id="ARBA00023049"/>
    </source>
</evidence>
<dbReference type="Gene3D" id="1.10.1370.20">
    <property type="entry name" value="Oligoendopeptidase f, C-terminal domain"/>
    <property type="match status" value="1"/>
</dbReference>
<dbReference type="InterPro" id="IPR042088">
    <property type="entry name" value="OligoPept_F_C"/>
</dbReference>